<keyword evidence="2" id="KW-1185">Reference proteome</keyword>
<evidence type="ECO:0000313" key="1">
    <source>
        <dbReference type="EMBL" id="CAG8841292.1"/>
    </source>
</evidence>
<comment type="caution">
    <text evidence="1">The sequence shown here is derived from an EMBL/GenBank/DDBJ whole genome shotgun (WGS) entry which is preliminary data.</text>
</comment>
<feature type="non-terminal residue" evidence="1">
    <location>
        <position position="1"/>
    </location>
</feature>
<reference evidence="1 2" key="1">
    <citation type="submission" date="2021-06" db="EMBL/GenBank/DDBJ databases">
        <authorList>
            <person name="Kallberg Y."/>
            <person name="Tangrot J."/>
            <person name="Rosling A."/>
        </authorList>
    </citation>
    <scope>NUCLEOTIDE SEQUENCE [LARGE SCALE GENOMIC DNA]</scope>
    <source>
        <strain evidence="1 2">120-4 pot B 10/14</strain>
    </source>
</reference>
<organism evidence="1 2">
    <name type="scientific">Gigaspora margarita</name>
    <dbReference type="NCBI Taxonomy" id="4874"/>
    <lineage>
        <taxon>Eukaryota</taxon>
        <taxon>Fungi</taxon>
        <taxon>Fungi incertae sedis</taxon>
        <taxon>Mucoromycota</taxon>
        <taxon>Glomeromycotina</taxon>
        <taxon>Glomeromycetes</taxon>
        <taxon>Diversisporales</taxon>
        <taxon>Gigasporaceae</taxon>
        <taxon>Gigaspora</taxon>
    </lineage>
</organism>
<name>A0ABN7WUT9_GIGMA</name>
<sequence length="98" mass="11436">FVNENLRTENENLLNVIIDVATKFNNSEERNSQQRKIIQDITTVLFQNEELKIIIERDRYSSFNSAANASEPKIYEITENSPLLYTYLFCQIDDEAAN</sequence>
<dbReference type="Proteomes" id="UP000789901">
    <property type="component" value="Unassembled WGS sequence"/>
</dbReference>
<evidence type="ECO:0000313" key="2">
    <source>
        <dbReference type="Proteomes" id="UP000789901"/>
    </source>
</evidence>
<gene>
    <name evidence="1" type="ORF">GMARGA_LOCUS35351</name>
</gene>
<protein>
    <submittedName>
        <fullName evidence="1">37251_t:CDS:1</fullName>
    </submittedName>
</protein>
<proteinExistence type="predicted"/>
<accession>A0ABN7WUT9</accession>
<dbReference type="EMBL" id="CAJVQB010065431">
    <property type="protein sequence ID" value="CAG8841292.1"/>
    <property type="molecule type" value="Genomic_DNA"/>
</dbReference>